<accession>W8VRG4</accession>
<dbReference type="KEGG" id="nmf:NMS_1626"/>
<name>W8VRG4_9FLAO</name>
<dbReference type="Proteomes" id="UP000031760">
    <property type="component" value="Chromosome"/>
</dbReference>
<gene>
    <name evidence="1" type="ORF">NMS_1626</name>
</gene>
<dbReference type="HOGENOM" id="CLU_013214_1_0_10"/>
<sequence>MLSQEVSMEILYREHSEYPHEIAYAHVNKSVLVQGEQFAFTAYVYDRNLKRPSFLTRNLYFQLTSENGTVMEEAMLLVNNGSTETVVELDSTYAAGNYKMKLFTRWMKNQSDKPEFTTEIKVLSKENSLRVTEEVITKPYDMQYFAEGGKLLMSVNNTLGILIKDSKGRGVEINNGELLAGQKVISSFSTNEMGSSRVYFTPEPGTSYSIKAVIDGKTIIKSINDILDTGMILSVNPLGNEIGITLSTNSTSLSQVDGDYKVAVHDDLNLQVIVMPVKKLSQTTFLSANEVSPGINMVTVFNEEGEPILERTFFNYKNLPKSNIASIQANTVLDSINVELQLDKKFKYEAPNKVSLSIFPVSTKAIDRNNSLVSRFFLGSHIKGTVENPSYYFNDINRRVKYDMDNLMITQGWTGYEWDKLFGPSNKPTYSFDQGISFKAQINSRNTSQFMIYPLNNSTSAIVDLKEGSNFFTATELYAIEGDELRVSGINKKGKNIKPNLYPTFEPRAIPRYDSNAPYLELPVEPVLEDLNIGSFFQGAQELEAVIVKADVEKERFQKIIDRERGSVDVFDDKDRAKYYNLATYLSRRGFNTSSEDGIFTITSNSRGNGGVGSPSILIDDAFYSDPSILTTLDPSIIDYVVINRDGIGERLSNKFGIIKIYTNPLLSPIRSQDAISTAYQVPLKFSKKKLYYRPEYGSYNSDFFKQVGIIHFLTDNDISEDGKVNFGFPNLLKDEYLVVLEGWTADGVLISEVFEIKM</sequence>
<reference evidence="1 2" key="1">
    <citation type="journal article" date="2014" name="Proc. Natl. Acad. Sci. U.S.A.">
        <title>Functional characterization of flavobacteria rhodopsins reveals a unique class of light-driven chloride pump in bacteria.</title>
        <authorList>
            <person name="Yoshizawa S."/>
            <person name="Kumagai Y."/>
            <person name="Kim H."/>
            <person name="Ogura Y."/>
            <person name="Hayashi T."/>
            <person name="Iwasaki W."/>
            <person name="DeLong E.F."/>
            <person name="Kogure K."/>
        </authorList>
    </citation>
    <scope>NUCLEOTIDE SEQUENCE [LARGE SCALE GENOMIC DNA]</scope>
    <source>
        <strain evidence="1 2">S1-08</strain>
    </source>
</reference>
<dbReference type="STRING" id="1454201.NMS_1626"/>
<evidence type="ECO:0000313" key="2">
    <source>
        <dbReference type="Proteomes" id="UP000031760"/>
    </source>
</evidence>
<dbReference type="AlphaFoldDB" id="W8VRG4"/>
<dbReference type="EMBL" id="AP014548">
    <property type="protein sequence ID" value="BAO55635.1"/>
    <property type="molecule type" value="Genomic_DNA"/>
</dbReference>
<evidence type="ECO:0008006" key="3">
    <source>
        <dbReference type="Google" id="ProtNLM"/>
    </source>
</evidence>
<organism evidence="1 2">
    <name type="scientific">Nonlabens marinus S1-08</name>
    <dbReference type="NCBI Taxonomy" id="1454201"/>
    <lineage>
        <taxon>Bacteria</taxon>
        <taxon>Pseudomonadati</taxon>
        <taxon>Bacteroidota</taxon>
        <taxon>Flavobacteriia</taxon>
        <taxon>Flavobacteriales</taxon>
        <taxon>Flavobacteriaceae</taxon>
        <taxon>Nonlabens</taxon>
    </lineage>
</organism>
<evidence type="ECO:0000313" key="1">
    <source>
        <dbReference type="EMBL" id="BAO55635.1"/>
    </source>
</evidence>
<protein>
    <recommendedName>
        <fullName evidence="3">TonB-dependent receptor</fullName>
    </recommendedName>
</protein>
<keyword evidence="2" id="KW-1185">Reference proteome</keyword>
<proteinExistence type="predicted"/>